<keyword evidence="1" id="KW-0732">Signal</keyword>
<evidence type="ECO:0000313" key="3">
    <source>
        <dbReference type="Proteomes" id="UP001221142"/>
    </source>
</evidence>
<dbReference type="Proteomes" id="UP001221142">
    <property type="component" value="Unassembled WGS sequence"/>
</dbReference>
<evidence type="ECO:0000256" key="1">
    <source>
        <dbReference type="SAM" id="SignalP"/>
    </source>
</evidence>
<accession>A0AAD7BFL6</accession>
<protein>
    <submittedName>
        <fullName evidence="2">Uncharacterized protein</fullName>
    </submittedName>
</protein>
<feature type="chain" id="PRO_5042003645" evidence="1">
    <location>
        <begin position="32"/>
        <end position="245"/>
    </location>
</feature>
<organism evidence="2 3">
    <name type="scientific">Roridomyces roridus</name>
    <dbReference type="NCBI Taxonomy" id="1738132"/>
    <lineage>
        <taxon>Eukaryota</taxon>
        <taxon>Fungi</taxon>
        <taxon>Dikarya</taxon>
        <taxon>Basidiomycota</taxon>
        <taxon>Agaricomycotina</taxon>
        <taxon>Agaricomycetes</taxon>
        <taxon>Agaricomycetidae</taxon>
        <taxon>Agaricales</taxon>
        <taxon>Marasmiineae</taxon>
        <taxon>Mycenaceae</taxon>
        <taxon>Roridomyces</taxon>
    </lineage>
</organism>
<comment type="caution">
    <text evidence="2">The sequence shown here is derived from an EMBL/GenBank/DDBJ whole genome shotgun (WGS) entry which is preliminary data.</text>
</comment>
<reference evidence="2" key="1">
    <citation type="submission" date="2023-03" db="EMBL/GenBank/DDBJ databases">
        <title>Massive genome expansion in bonnet fungi (Mycena s.s.) driven by repeated elements and novel gene families across ecological guilds.</title>
        <authorList>
            <consortium name="Lawrence Berkeley National Laboratory"/>
            <person name="Harder C.B."/>
            <person name="Miyauchi S."/>
            <person name="Viragh M."/>
            <person name="Kuo A."/>
            <person name="Thoen E."/>
            <person name="Andreopoulos B."/>
            <person name="Lu D."/>
            <person name="Skrede I."/>
            <person name="Drula E."/>
            <person name="Henrissat B."/>
            <person name="Morin E."/>
            <person name="Kohler A."/>
            <person name="Barry K."/>
            <person name="LaButti K."/>
            <person name="Morin E."/>
            <person name="Salamov A."/>
            <person name="Lipzen A."/>
            <person name="Mereny Z."/>
            <person name="Hegedus B."/>
            <person name="Baldrian P."/>
            <person name="Stursova M."/>
            <person name="Weitz H."/>
            <person name="Taylor A."/>
            <person name="Grigoriev I.V."/>
            <person name="Nagy L.G."/>
            <person name="Martin F."/>
            <person name="Kauserud H."/>
        </authorList>
    </citation>
    <scope>NUCLEOTIDE SEQUENCE</scope>
    <source>
        <strain evidence="2">9284</strain>
    </source>
</reference>
<keyword evidence="3" id="KW-1185">Reference proteome</keyword>
<dbReference type="EMBL" id="JARKIF010000018">
    <property type="protein sequence ID" value="KAJ7619700.1"/>
    <property type="molecule type" value="Genomic_DNA"/>
</dbReference>
<sequence length="245" mass="26260">MQILARVALLPPMLRTSVVLSLCLLQFQAYAGPTNLTVDDTDAIHWTFVGSWHAITSTARCPATLCLLQPDPDQVYNSTWHDGGLRSGSFSFQGTAVYIYGIDVPASNAANVTFQMGDPDPSVTSFHYAPAPGPSDYVYNSLFFSATNLSANVSHVVNWLLESSLVNGESTLFDYAQVTVEQNAAVGSVSGISGSASGTATSTSTSTTQTSTQRLPILLDSLFMIPSHIRFSAQRSLPRLPANQF</sequence>
<proteinExistence type="predicted"/>
<name>A0AAD7BFL6_9AGAR</name>
<dbReference type="AlphaFoldDB" id="A0AAD7BFL6"/>
<feature type="signal peptide" evidence="1">
    <location>
        <begin position="1"/>
        <end position="31"/>
    </location>
</feature>
<gene>
    <name evidence="2" type="ORF">FB45DRAFT_931442</name>
</gene>
<evidence type="ECO:0000313" key="2">
    <source>
        <dbReference type="EMBL" id="KAJ7619700.1"/>
    </source>
</evidence>